<dbReference type="RefSeq" id="WP_157589248.1">
    <property type="nucleotide sequence ID" value="NZ_WPIN01000015.1"/>
</dbReference>
<dbReference type="Proteomes" id="UP000436006">
    <property type="component" value="Unassembled WGS sequence"/>
</dbReference>
<gene>
    <name evidence="3" type="ORF">GO755_30640</name>
</gene>
<evidence type="ECO:0000256" key="1">
    <source>
        <dbReference type="SAM" id="MobiDB-lite"/>
    </source>
</evidence>
<name>A0A7K1SKU2_9BACT</name>
<dbReference type="SUPFAM" id="SSF47413">
    <property type="entry name" value="lambda repressor-like DNA-binding domains"/>
    <property type="match status" value="1"/>
</dbReference>
<dbReference type="SMART" id="SM00530">
    <property type="entry name" value="HTH_XRE"/>
    <property type="match status" value="1"/>
</dbReference>
<dbReference type="InterPro" id="IPR010982">
    <property type="entry name" value="Lambda_DNA-bd_dom_sf"/>
</dbReference>
<keyword evidence="4" id="KW-1185">Reference proteome</keyword>
<dbReference type="Pfam" id="PF01381">
    <property type="entry name" value="HTH_3"/>
    <property type="match status" value="1"/>
</dbReference>
<evidence type="ECO:0000313" key="4">
    <source>
        <dbReference type="Proteomes" id="UP000436006"/>
    </source>
</evidence>
<dbReference type="CDD" id="cd00093">
    <property type="entry name" value="HTH_XRE"/>
    <property type="match status" value="1"/>
</dbReference>
<dbReference type="Gene3D" id="2.10.109.10">
    <property type="entry name" value="Umud Fragment, subunit A"/>
    <property type="match status" value="1"/>
</dbReference>
<evidence type="ECO:0000313" key="3">
    <source>
        <dbReference type="EMBL" id="MVM34429.1"/>
    </source>
</evidence>
<feature type="compositionally biased region" description="Polar residues" evidence="1">
    <location>
        <begin position="84"/>
        <end position="98"/>
    </location>
</feature>
<reference evidence="3 4" key="1">
    <citation type="submission" date="2019-12" db="EMBL/GenBank/DDBJ databases">
        <title>Spirosoma sp. HMF4905 genome sequencing and assembly.</title>
        <authorList>
            <person name="Kang H."/>
            <person name="Cha I."/>
            <person name="Kim H."/>
            <person name="Joh K."/>
        </authorList>
    </citation>
    <scope>NUCLEOTIDE SEQUENCE [LARGE SCALE GENOMIC DNA]</scope>
    <source>
        <strain evidence="3 4">HMF4905</strain>
    </source>
</reference>
<accession>A0A7K1SKU2</accession>
<proteinExistence type="predicted"/>
<dbReference type="SUPFAM" id="SSF51306">
    <property type="entry name" value="LexA/Signal peptidase"/>
    <property type="match status" value="1"/>
</dbReference>
<dbReference type="Gene3D" id="1.10.260.40">
    <property type="entry name" value="lambda repressor-like DNA-binding domains"/>
    <property type="match status" value="1"/>
</dbReference>
<dbReference type="PROSITE" id="PS50943">
    <property type="entry name" value="HTH_CROC1"/>
    <property type="match status" value="1"/>
</dbReference>
<dbReference type="InterPro" id="IPR036286">
    <property type="entry name" value="LexA/Signal_pep-like_sf"/>
</dbReference>
<dbReference type="AlphaFoldDB" id="A0A7K1SKU2"/>
<comment type="caution">
    <text evidence="3">The sequence shown here is derived from an EMBL/GenBank/DDBJ whole genome shotgun (WGS) entry which is preliminary data.</text>
</comment>
<dbReference type="GO" id="GO:0003677">
    <property type="term" value="F:DNA binding"/>
    <property type="evidence" value="ECO:0007669"/>
    <property type="project" value="InterPro"/>
</dbReference>
<protein>
    <submittedName>
        <fullName evidence="3">Helix-turn-helix domain-containing protein</fullName>
    </submittedName>
</protein>
<feature type="region of interest" description="Disordered" evidence="1">
    <location>
        <begin position="83"/>
        <end position="105"/>
    </location>
</feature>
<organism evidence="3 4">
    <name type="scientific">Spirosoma arboris</name>
    <dbReference type="NCBI Taxonomy" id="2682092"/>
    <lineage>
        <taxon>Bacteria</taxon>
        <taxon>Pseudomonadati</taxon>
        <taxon>Bacteroidota</taxon>
        <taxon>Cytophagia</taxon>
        <taxon>Cytophagales</taxon>
        <taxon>Cytophagaceae</taxon>
        <taxon>Spirosoma</taxon>
    </lineage>
</organism>
<evidence type="ECO:0000259" key="2">
    <source>
        <dbReference type="PROSITE" id="PS50943"/>
    </source>
</evidence>
<dbReference type="EMBL" id="WPIN01000015">
    <property type="protein sequence ID" value="MVM34429.1"/>
    <property type="molecule type" value="Genomic_DNA"/>
</dbReference>
<feature type="domain" description="HTH cro/C1-type" evidence="2">
    <location>
        <begin position="8"/>
        <end position="61"/>
    </location>
</feature>
<dbReference type="InterPro" id="IPR001387">
    <property type="entry name" value="Cro/C1-type_HTH"/>
</dbReference>
<sequence>METFGDRLKQLLENKHLSRYSIAKGTKLHQSTIGRIVDGENSPNDTTIDLICNYLLSLKGILDQSEIDWLRYGDKGSPLEAPSFTINDSTTNGSSSEASALEPSDDESILVTANGMQFQKLKDGRYWMFVPLVEQHAYAGYLAGWKDKEYIEELPKHVITVDHIHQGAYKAFGVRGDSMNDGSRDAICEGDIIDGRMLPRDFWRSKLHIHEYPDFVIVHHEGIVVKRIVDHDVKRGIIYCESLNPNKELYPDSFYRLSEVYELYNVVSVQQKRKRR</sequence>